<organism evidence="2 3">
    <name type="scientific">Thalictrum thalictroides</name>
    <name type="common">Rue-anemone</name>
    <name type="synonym">Anemone thalictroides</name>
    <dbReference type="NCBI Taxonomy" id="46969"/>
    <lineage>
        <taxon>Eukaryota</taxon>
        <taxon>Viridiplantae</taxon>
        <taxon>Streptophyta</taxon>
        <taxon>Embryophyta</taxon>
        <taxon>Tracheophyta</taxon>
        <taxon>Spermatophyta</taxon>
        <taxon>Magnoliopsida</taxon>
        <taxon>Ranunculales</taxon>
        <taxon>Ranunculaceae</taxon>
        <taxon>Thalictroideae</taxon>
        <taxon>Thalictrum</taxon>
    </lineage>
</organism>
<protein>
    <submittedName>
        <fullName evidence="2">Uncharacterized protein</fullName>
    </submittedName>
</protein>
<name>A0A7J6WTY1_THATH</name>
<feature type="compositionally biased region" description="Polar residues" evidence="1">
    <location>
        <begin position="63"/>
        <end position="72"/>
    </location>
</feature>
<feature type="region of interest" description="Disordered" evidence="1">
    <location>
        <begin position="48"/>
        <end position="73"/>
    </location>
</feature>
<gene>
    <name evidence="2" type="ORF">FRX31_010082</name>
</gene>
<dbReference type="EMBL" id="JABWDY010010858">
    <property type="protein sequence ID" value="KAF5200347.1"/>
    <property type="molecule type" value="Genomic_DNA"/>
</dbReference>
<evidence type="ECO:0000256" key="1">
    <source>
        <dbReference type="SAM" id="MobiDB-lite"/>
    </source>
</evidence>
<sequence length="94" mass="10788">MEKRVETKKSKHEMKIEKAPPLMININKSSNKNNNATRRKLDTIYEDYDPKVGSSKNDHQMAKESNNNNNISKDALCGWLNSKLILEVKDNNNA</sequence>
<accession>A0A7J6WTY1</accession>
<proteinExistence type="predicted"/>
<evidence type="ECO:0000313" key="2">
    <source>
        <dbReference type="EMBL" id="KAF5200347.1"/>
    </source>
</evidence>
<comment type="caution">
    <text evidence="2">The sequence shown here is derived from an EMBL/GenBank/DDBJ whole genome shotgun (WGS) entry which is preliminary data.</text>
</comment>
<reference evidence="2 3" key="1">
    <citation type="submission" date="2020-06" db="EMBL/GenBank/DDBJ databases">
        <title>Transcriptomic and genomic resources for Thalictrum thalictroides and T. hernandezii: Facilitating candidate gene discovery in an emerging model plant lineage.</title>
        <authorList>
            <person name="Arias T."/>
            <person name="Riano-Pachon D.M."/>
            <person name="Di Stilio V.S."/>
        </authorList>
    </citation>
    <scope>NUCLEOTIDE SEQUENCE [LARGE SCALE GENOMIC DNA]</scope>
    <source>
        <strain evidence="3">cv. WT478/WT964</strain>
        <tissue evidence="2">Leaves</tissue>
    </source>
</reference>
<keyword evidence="3" id="KW-1185">Reference proteome</keyword>
<dbReference type="Proteomes" id="UP000554482">
    <property type="component" value="Unassembled WGS sequence"/>
</dbReference>
<evidence type="ECO:0000313" key="3">
    <source>
        <dbReference type="Proteomes" id="UP000554482"/>
    </source>
</evidence>
<dbReference type="AlphaFoldDB" id="A0A7J6WTY1"/>